<dbReference type="RefSeq" id="WP_123376820.1">
    <property type="nucleotide sequence ID" value="NZ_MOBY01000032.1"/>
</dbReference>
<evidence type="ECO:0000313" key="2">
    <source>
        <dbReference type="EMBL" id="RON89048.1"/>
    </source>
</evidence>
<feature type="transmembrane region" description="Helical" evidence="1">
    <location>
        <begin position="90"/>
        <end position="107"/>
    </location>
</feature>
<name>A0A423MUH5_PSEFL</name>
<keyword evidence="1" id="KW-0472">Membrane</keyword>
<feature type="transmembrane region" description="Helical" evidence="1">
    <location>
        <begin position="146"/>
        <end position="165"/>
    </location>
</feature>
<keyword evidence="1" id="KW-0812">Transmembrane</keyword>
<feature type="transmembrane region" description="Helical" evidence="1">
    <location>
        <begin position="201"/>
        <end position="222"/>
    </location>
</feature>
<dbReference type="EMBL" id="MOBY01000032">
    <property type="protein sequence ID" value="RON89048.1"/>
    <property type="molecule type" value="Genomic_DNA"/>
</dbReference>
<dbReference type="AlphaFoldDB" id="A0A423MUH5"/>
<comment type="caution">
    <text evidence="2">The sequence shown here is derived from an EMBL/GenBank/DDBJ whole genome shotgun (WGS) entry which is preliminary data.</text>
</comment>
<organism evidence="2 3">
    <name type="scientific">Pseudomonas fluorescens</name>
    <dbReference type="NCBI Taxonomy" id="294"/>
    <lineage>
        <taxon>Bacteria</taxon>
        <taxon>Pseudomonadati</taxon>
        <taxon>Pseudomonadota</taxon>
        <taxon>Gammaproteobacteria</taxon>
        <taxon>Pseudomonadales</taxon>
        <taxon>Pseudomonadaceae</taxon>
        <taxon>Pseudomonas</taxon>
    </lineage>
</organism>
<feature type="transmembrane region" description="Helical" evidence="1">
    <location>
        <begin position="60"/>
        <end position="78"/>
    </location>
</feature>
<sequence>MDLAPATTKTSIVLLGVAIIAFGIIVLMQVLTGYPPFKDQYFFQLFGIEGRNWFVGGREAVHFFGFIGCVLFGWSYVYSMTFKGMMKVHFFILPVLLMFLLALTKFVELNIPYYFFAIFALIGAVISALMTVWMNSSKRSVKYPKMIIVPTLVCLSISWICEFFWEPTIRACGWQQSEGITWALLVGENSPCVWTHLRFQWAQIIIDFAAIVIGLVIALIIYKCLAHQKR</sequence>
<feature type="transmembrane region" description="Helical" evidence="1">
    <location>
        <begin position="113"/>
        <end position="134"/>
    </location>
</feature>
<reference evidence="2 3" key="1">
    <citation type="submission" date="2016-10" db="EMBL/GenBank/DDBJ databases">
        <title>Comparative genome analysis of multiple Pseudomonas spp. focuses on biocontrol and plant growth promoting traits.</title>
        <authorList>
            <person name="Tao X.-Y."/>
            <person name="Taylor C.G."/>
        </authorList>
    </citation>
    <scope>NUCLEOTIDE SEQUENCE [LARGE SCALE GENOMIC DNA]</scope>
    <source>
        <strain evidence="2 3">2F9</strain>
    </source>
</reference>
<accession>A0A423MUH5</accession>
<evidence type="ECO:0000313" key="3">
    <source>
        <dbReference type="Proteomes" id="UP000283650"/>
    </source>
</evidence>
<protein>
    <submittedName>
        <fullName evidence="2">Uncharacterized protein</fullName>
    </submittedName>
</protein>
<keyword evidence="1" id="KW-1133">Transmembrane helix</keyword>
<evidence type="ECO:0000256" key="1">
    <source>
        <dbReference type="SAM" id="Phobius"/>
    </source>
</evidence>
<dbReference type="Proteomes" id="UP000283650">
    <property type="component" value="Unassembled WGS sequence"/>
</dbReference>
<feature type="transmembrane region" description="Helical" evidence="1">
    <location>
        <begin position="12"/>
        <end position="31"/>
    </location>
</feature>
<gene>
    <name evidence="2" type="ORF">BK672_26585</name>
</gene>
<proteinExistence type="predicted"/>